<organism evidence="1 2">
    <name type="scientific">Planctopirus hydrillae</name>
    <dbReference type="NCBI Taxonomy" id="1841610"/>
    <lineage>
        <taxon>Bacteria</taxon>
        <taxon>Pseudomonadati</taxon>
        <taxon>Planctomycetota</taxon>
        <taxon>Planctomycetia</taxon>
        <taxon>Planctomycetales</taxon>
        <taxon>Planctomycetaceae</taxon>
        <taxon>Planctopirus</taxon>
    </lineage>
</organism>
<accession>A0A1C3EBV7</accession>
<evidence type="ECO:0000313" key="2">
    <source>
        <dbReference type="Proteomes" id="UP000094828"/>
    </source>
</evidence>
<comment type="caution">
    <text evidence="1">The sequence shown here is derived from an EMBL/GenBank/DDBJ whole genome shotgun (WGS) entry which is preliminary data.</text>
</comment>
<evidence type="ECO:0008006" key="3">
    <source>
        <dbReference type="Google" id="ProtNLM"/>
    </source>
</evidence>
<dbReference type="Proteomes" id="UP000094828">
    <property type="component" value="Unassembled WGS sequence"/>
</dbReference>
<protein>
    <recommendedName>
        <fullName evidence="3">DUF600 domain-containing protein</fullName>
    </recommendedName>
</protein>
<proteinExistence type="predicted"/>
<evidence type="ECO:0000313" key="1">
    <source>
        <dbReference type="EMBL" id="ODA30721.1"/>
    </source>
</evidence>
<gene>
    <name evidence="1" type="ORF">A6X21_05400</name>
</gene>
<dbReference type="InterPro" id="IPR006728">
    <property type="entry name" value="YezG-like"/>
</dbReference>
<dbReference type="SUPFAM" id="SSF160424">
    <property type="entry name" value="BH3703-like"/>
    <property type="match status" value="1"/>
</dbReference>
<keyword evidence="2" id="KW-1185">Reference proteome</keyword>
<dbReference type="EMBL" id="LYDR01000103">
    <property type="protein sequence ID" value="ODA30721.1"/>
    <property type="molecule type" value="Genomic_DNA"/>
</dbReference>
<dbReference type="Gene3D" id="3.30.500.20">
    <property type="entry name" value="BH3703-like domains"/>
    <property type="match status" value="1"/>
</dbReference>
<dbReference type="Pfam" id="PF04634">
    <property type="entry name" value="YezG-like"/>
    <property type="match status" value="1"/>
</dbReference>
<dbReference type="OrthoDB" id="1633905at2"/>
<name>A0A1C3EBV7_9PLAN</name>
<dbReference type="InterPro" id="IPR036170">
    <property type="entry name" value="YezG-like_sf"/>
</dbReference>
<dbReference type="RefSeq" id="WP_068848224.1">
    <property type="nucleotide sequence ID" value="NZ_LYDR01000103.1"/>
</dbReference>
<sequence>MVPDLEPIYAKVGNAISDRLPNEWKVARVEVIYYPENVNYFGEFLHSDNRIGSFHLGYELICSIDDLRQKFRDAGQPVWGSVVFELHADGKFSCKWSYDNCDENGNRRWDADEWTRMQNERSERITM</sequence>
<dbReference type="AlphaFoldDB" id="A0A1C3EBV7"/>
<reference evidence="1 2" key="1">
    <citation type="submission" date="2016-05" db="EMBL/GenBank/DDBJ databases">
        <title>Genomic and physiological characterization of Planctopirus sp. isolated from fresh water lake.</title>
        <authorList>
            <person name="Subhash Y."/>
            <person name="Ramana C."/>
        </authorList>
    </citation>
    <scope>NUCLEOTIDE SEQUENCE [LARGE SCALE GENOMIC DNA]</scope>
    <source>
        <strain evidence="1 2">JC280</strain>
    </source>
</reference>